<keyword evidence="2" id="KW-0436">Ligase</keyword>
<sequence length="200" mass="21450">MAGRPGGALASVEALQFPVFVKPCRAGSSIGITKVDSPGGLVAAIEAAREHDLKVIVEQGIVGREVECGVLGGHGTDAPTPSEVAEIIVESGHEFYDFEAKYLADTEVTLSCPADLPAEVREEVRRLAVASFEAFGCEGIARVDCFYTERGDVVVNEINTMPGFTPHSMYPRMWAASGVSYPQLIDELIRLALDRKVGLR</sequence>
<keyword evidence="6" id="KW-1185">Reference proteome</keyword>
<dbReference type="SUPFAM" id="SSF56059">
    <property type="entry name" value="Glutathione synthetase ATP-binding domain-like"/>
    <property type="match status" value="1"/>
</dbReference>
<comment type="similarity">
    <text evidence="1">Belongs to the D-alanine--D-alanine ligase family.</text>
</comment>
<dbReference type="Proteomes" id="UP001157109">
    <property type="component" value="Unassembled WGS sequence"/>
</dbReference>
<dbReference type="PANTHER" id="PTHR23132:SF25">
    <property type="entry name" value="D-ALANINE--D-ALANINE LIGASE A"/>
    <property type="match status" value="1"/>
</dbReference>
<reference evidence="6" key="1">
    <citation type="journal article" date="2019" name="Int. J. Syst. Evol. Microbiol.">
        <title>The Global Catalogue of Microorganisms (GCM) 10K type strain sequencing project: providing services to taxonomists for standard genome sequencing and annotation.</title>
        <authorList>
            <consortium name="The Broad Institute Genomics Platform"/>
            <consortium name="The Broad Institute Genome Sequencing Center for Infectious Disease"/>
            <person name="Wu L."/>
            <person name="Ma J."/>
        </authorList>
    </citation>
    <scope>NUCLEOTIDE SEQUENCE [LARGE SCALE GENOMIC DNA]</scope>
    <source>
        <strain evidence="6">NBRC 105830</strain>
    </source>
</reference>
<dbReference type="PROSITE" id="PS50975">
    <property type="entry name" value="ATP_GRASP"/>
    <property type="match status" value="1"/>
</dbReference>
<dbReference type="PANTHER" id="PTHR23132">
    <property type="entry name" value="D-ALANINE--D-ALANINE LIGASE"/>
    <property type="match status" value="1"/>
</dbReference>
<organism evidence="5 6">
    <name type="scientific">Arsenicicoccus piscis</name>
    <dbReference type="NCBI Taxonomy" id="673954"/>
    <lineage>
        <taxon>Bacteria</taxon>
        <taxon>Bacillati</taxon>
        <taxon>Actinomycetota</taxon>
        <taxon>Actinomycetes</taxon>
        <taxon>Micrococcales</taxon>
        <taxon>Intrasporangiaceae</taxon>
        <taxon>Arsenicicoccus</taxon>
    </lineage>
</organism>
<dbReference type="Gene3D" id="3.30.1490.20">
    <property type="entry name" value="ATP-grasp fold, A domain"/>
    <property type="match status" value="1"/>
</dbReference>
<keyword evidence="3" id="KW-0547">Nucleotide-binding</keyword>
<protein>
    <recommendedName>
        <fullName evidence="4">ATP-grasp domain-containing protein</fullName>
    </recommendedName>
</protein>
<name>A0ABQ6HLG1_9MICO</name>
<dbReference type="InterPro" id="IPR011761">
    <property type="entry name" value="ATP-grasp"/>
</dbReference>
<evidence type="ECO:0000259" key="4">
    <source>
        <dbReference type="PROSITE" id="PS50975"/>
    </source>
</evidence>
<evidence type="ECO:0000256" key="3">
    <source>
        <dbReference type="PROSITE-ProRule" id="PRU00409"/>
    </source>
</evidence>
<dbReference type="InterPro" id="IPR011095">
    <property type="entry name" value="Dala_Dala_lig_C"/>
</dbReference>
<dbReference type="Pfam" id="PF07478">
    <property type="entry name" value="Dala_Dala_lig_C"/>
    <property type="match status" value="1"/>
</dbReference>
<evidence type="ECO:0000256" key="2">
    <source>
        <dbReference type="ARBA" id="ARBA00022598"/>
    </source>
</evidence>
<keyword evidence="3" id="KW-0067">ATP-binding</keyword>
<feature type="domain" description="ATP-grasp" evidence="4">
    <location>
        <begin position="8"/>
        <end position="190"/>
    </location>
</feature>
<accession>A0ABQ6HLG1</accession>
<evidence type="ECO:0000313" key="6">
    <source>
        <dbReference type="Proteomes" id="UP001157109"/>
    </source>
</evidence>
<evidence type="ECO:0000256" key="1">
    <source>
        <dbReference type="ARBA" id="ARBA00010871"/>
    </source>
</evidence>
<gene>
    <name evidence="5" type="ORF">GCM10025862_12030</name>
</gene>
<dbReference type="NCBIfam" id="NF002528">
    <property type="entry name" value="PRK01966.1-4"/>
    <property type="match status" value="1"/>
</dbReference>
<evidence type="ECO:0000313" key="5">
    <source>
        <dbReference type="EMBL" id="GMA19182.1"/>
    </source>
</evidence>
<proteinExistence type="inferred from homology"/>
<dbReference type="EMBL" id="BSUJ01000001">
    <property type="protein sequence ID" value="GMA19182.1"/>
    <property type="molecule type" value="Genomic_DNA"/>
</dbReference>
<dbReference type="Gene3D" id="3.30.470.20">
    <property type="entry name" value="ATP-grasp fold, B domain"/>
    <property type="match status" value="1"/>
</dbReference>
<comment type="caution">
    <text evidence="5">The sequence shown here is derived from an EMBL/GenBank/DDBJ whole genome shotgun (WGS) entry which is preliminary data.</text>
</comment>
<dbReference type="InterPro" id="IPR013815">
    <property type="entry name" value="ATP_grasp_subdomain_1"/>
</dbReference>